<sequence length="115" mass="12980">MSVRVWVTVGAAVSTVVIATSLIVVGKLFYDLNDLYYESLANDAWDEIMNVHAMGRAAQLEGYSPKRVSIFEEVMHKSKRSARRHTASCGQWPLSKLSAIELIVKNKQIRTIQRE</sequence>
<evidence type="ECO:0000313" key="2">
    <source>
        <dbReference type="Proteomes" id="UP000036681"/>
    </source>
</evidence>
<dbReference type="WBParaSite" id="ALUE_0000240501-mRNA-1">
    <property type="protein sequence ID" value="ALUE_0000240501-mRNA-1"/>
    <property type="gene ID" value="ALUE_0000240501"/>
</dbReference>
<keyword evidence="1" id="KW-1133">Transmembrane helix</keyword>
<reference evidence="3" key="1">
    <citation type="submission" date="2017-02" db="UniProtKB">
        <authorList>
            <consortium name="WormBaseParasite"/>
        </authorList>
    </citation>
    <scope>IDENTIFICATION</scope>
</reference>
<keyword evidence="1" id="KW-0472">Membrane</keyword>
<evidence type="ECO:0000256" key="1">
    <source>
        <dbReference type="SAM" id="Phobius"/>
    </source>
</evidence>
<protein>
    <submittedName>
        <fullName evidence="3">Col_cuticle_N domain-containing protein</fullName>
    </submittedName>
</protein>
<accession>A0A0M3HLL0</accession>
<evidence type="ECO:0000313" key="3">
    <source>
        <dbReference type="WBParaSite" id="ALUE_0000240501-mRNA-1"/>
    </source>
</evidence>
<dbReference type="Proteomes" id="UP000036681">
    <property type="component" value="Unplaced"/>
</dbReference>
<proteinExistence type="predicted"/>
<name>A0A0M3HLL0_ASCLU</name>
<dbReference type="AlphaFoldDB" id="A0A0M3HLL0"/>
<keyword evidence="2" id="KW-1185">Reference proteome</keyword>
<feature type="transmembrane region" description="Helical" evidence="1">
    <location>
        <begin position="6"/>
        <end position="30"/>
    </location>
</feature>
<keyword evidence="1" id="KW-0812">Transmembrane</keyword>
<organism evidence="2 3">
    <name type="scientific">Ascaris lumbricoides</name>
    <name type="common">Giant roundworm</name>
    <dbReference type="NCBI Taxonomy" id="6252"/>
    <lineage>
        <taxon>Eukaryota</taxon>
        <taxon>Metazoa</taxon>
        <taxon>Ecdysozoa</taxon>
        <taxon>Nematoda</taxon>
        <taxon>Chromadorea</taxon>
        <taxon>Rhabditida</taxon>
        <taxon>Spirurina</taxon>
        <taxon>Ascaridomorpha</taxon>
        <taxon>Ascaridoidea</taxon>
        <taxon>Ascarididae</taxon>
        <taxon>Ascaris</taxon>
    </lineage>
</organism>